<dbReference type="InterPro" id="IPR034904">
    <property type="entry name" value="FSCA_dom_sf"/>
</dbReference>
<dbReference type="SUPFAM" id="SSF117916">
    <property type="entry name" value="Fe-S cluster assembly (FSCA) domain-like"/>
    <property type="match status" value="1"/>
</dbReference>
<gene>
    <name evidence="2" type="ORF">DNHGIG_19650</name>
</gene>
<dbReference type="EMBL" id="BOQE01000001">
    <property type="protein sequence ID" value="GIM46416.1"/>
    <property type="molecule type" value="Genomic_DNA"/>
</dbReference>
<dbReference type="Pfam" id="PF01883">
    <property type="entry name" value="FeS_assembly_P"/>
    <property type="match status" value="1"/>
</dbReference>
<sequence>METADIRKLLKQVYDPELGINIIDLGLVYEIRNEDGDVYIRMTLTTPGCPMHDTIAGGAERLLRRQPGIRSVKVDVVWDPPWSPDKMSEEAKTRLGF</sequence>
<protein>
    <recommendedName>
        <fullName evidence="1">MIP18 family-like domain-containing protein</fullName>
    </recommendedName>
</protein>
<comment type="caution">
    <text evidence="2">The sequence shown here is derived from an EMBL/GenBank/DDBJ whole genome shotgun (WGS) entry which is preliminary data.</text>
</comment>
<dbReference type="PANTHER" id="PTHR42831:SF1">
    <property type="entry name" value="FE-S PROTEIN MATURATION AUXILIARY FACTOR YITW"/>
    <property type="match status" value="1"/>
</dbReference>
<feature type="domain" description="MIP18 family-like" evidence="1">
    <location>
        <begin position="4"/>
        <end position="76"/>
    </location>
</feature>
<reference evidence="2" key="1">
    <citation type="journal article" date="2023" name="Int. J. Syst. Evol. Microbiol.">
        <title>Collibacillus ludicampi gen. nov., sp. nov., a new soil bacterium of the family Alicyclobacillaceae.</title>
        <authorList>
            <person name="Jojima T."/>
            <person name="Ioku Y."/>
            <person name="Fukuta Y."/>
            <person name="Shirasaka N."/>
            <person name="Matsumura Y."/>
            <person name="Mori M."/>
        </authorList>
    </citation>
    <scope>NUCLEOTIDE SEQUENCE</scope>
    <source>
        <strain evidence="2">TP075</strain>
    </source>
</reference>
<dbReference type="InterPro" id="IPR002744">
    <property type="entry name" value="MIP18-like"/>
</dbReference>
<proteinExistence type="predicted"/>
<dbReference type="Gene3D" id="3.30.300.130">
    <property type="entry name" value="Fe-S cluster assembly (FSCA)"/>
    <property type="match status" value="1"/>
</dbReference>
<name>A0AAV4LF15_9BACL</name>
<organism evidence="2 3">
    <name type="scientific">Collibacillus ludicampi</name>
    <dbReference type="NCBI Taxonomy" id="2771369"/>
    <lineage>
        <taxon>Bacteria</taxon>
        <taxon>Bacillati</taxon>
        <taxon>Bacillota</taxon>
        <taxon>Bacilli</taxon>
        <taxon>Bacillales</taxon>
        <taxon>Alicyclobacillaceae</taxon>
        <taxon>Collibacillus</taxon>
    </lineage>
</organism>
<evidence type="ECO:0000259" key="1">
    <source>
        <dbReference type="Pfam" id="PF01883"/>
    </source>
</evidence>
<dbReference type="GO" id="GO:0046872">
    <property type="term" value="F:metal ion binding"/>
    <property type="evidence" value="ECO:0007669"/>
    <property type="project" value="InterPro"/>
</dbReference>
<dbReference type="AlphaFoldDB" id="A0AAV4LF15"/>
<accession>A0AAV4LF15</accession>
<dbReference type="InterPro" id="IPR052339">
    <property type="entry name" value="Fe-S_Maturation_MIP18"/>
</dbReference>
<dbReference type="Proteomes" id="UP001057291">
    <property type="component" value="Unassembled WGS sequence"/>
</dbReference>
<evidence type="ECO:0000313" key="2">
    <source>
        <dbReference type="EMBL" id="GIM46416.1"/>
    </source>
</evidence>
<evidence type="ECO:0000313" key="3">
    <source>
        <dbReference type="Proteomes" id="UP001057291"/>
    </source>
</evidence>
<dbReference type="InterPro" id="IPR006121">
    <property type="entry name" value="HMA_dom"/>
</dbReference>
<dbReference type="RefSeq" id="WP_282199521.1">
    <property type="nucleotide sequence ID" value="NZ_BOQE01000001.1"/>
</dbReference>
<keyword evidence="3" id="KW-1185">Reference proteome</keyword>
<dbReference type="PANTHER" id="PTHR42831">
    <property type="entry name" value="FE-S PROTEIN MATURATION AUXILIARY FACTOR YITW"/>
    <property type="match status" value="1"/>
</dbReference>
<dbReference type="CDD" id="cd00371">
    <property type="entry name" value="HMA"/>
    <property type="match status" value="1"/>
</dbReference>